<accession>A0AAD3CMW1</accession>
<comment type="caution">
    <text evidence="3">The sequence shown here is derived from an EMBL/GenBank/DDBJ whole genome shotgun (WGS) entry which is preliminary data.</text>
</comment>
<organism evidence="3 4">
    <name type="scientific">Chaetoceros tenuissimus</name>
    <dbReference type="NCBI Taxonomy" id="426638"/>
    <lineage>
        <taxon>Eukaryota</taxon>
        <taxon>Sar</taxon>
        <taxon>Stramenopiles</taxon>
        <taxon>Ochrophyta</taxon>
        <taxon>Bacillariophyta</taxon>
        <taxon>Coscinodiscophyceae</taxon>
        <taxon>Chaetocerotophycidae</taxon>
        <taxon>Chaetocerotales</taxon>
        <taxon>Chaetocerotaceae</taxon>
        <taxon>Chaetoceros</taxon>
    </lineage>
</organism>
<dbReference type="InterPro" id="IPR011990">
    <property type="entry name" value="TPR-like_helical_dom_sf"/>
</dbReference>
<protein>
    <submittedName>
        <fullName evidence="3">Uncharacterized protein</fullName>
    </submittedName>
</protein>
<evidence type="ECO:0000256" key="1">
    <source>
        <dbReference type="PROSITE-ProRule" id="PRU00339"/>
    </source>
</evidence>
<keyword evidence="1" id="KW-0802">TPR repeat</keyword>
<dbReference type="Gene3D" id="1.25.40.10">
    <property type="entry name" value="Tetratricopeptide repeat domain"/>
    <property type="match status" value="1"/>
</dbReference>
<dbReference type="SMART" id="SM00028">
    <property type="entry name" value="TPR"/>
    <property type="match status" value="4"/>
</dbReference>
<feature type="repeat" description="TPR" evidence="1">
    <location>
        <begin position="866"/>
        <end position="899"/>
    </location>
</feature>
<dbReference type="Proteomes" id="UP001054902">
    <property type="component" value="Unassembled WGS sequence"/>
</dbReference>
<feature type="region of interest" description="Disordered" evidence="2">
    <location>
        <begin position="211"/>
        <end position="237"/>
    </location>
</feature>
<feature type="region of interest" description="Disordered" evidence="2">
    <location>
        <begin position="157"/>
        <end position="176"/>
    </location>
</feature>
<feature type="compositionally biased region" description="Polar residues" evidence="2">
    <location>
        <begin position="467"/>
        <end position="485"/>
    </location>
</feature>
<gene>
    <name evidence="3" type="ORF">CTEN210_05130</name>
</gene>
<dbReference type="AlphaFoldDB" id="A0AAD3CMW1"/>
<dbReference type="PROSITE" id="PS50005">
    <property type="entry name" value="TPR"/>
    <property type="match status" value="1"/>
</dbReference>
<feature type="region of interest" description="Disordered" evidence="2">
    <location>
        <begin position="298"/>
        <end position="320"/>
    </location>
</feature>
<dbReference type="EMBL" id="BLLK01000029">
    <property type="protein sequence ID" value="GFH48654.1"/>
    <property type="molecule type" value="Genomic_DNA"/>
</dbReference>
<evidence type="ECO:0000256" key="2">
    <source>
        <dbReference type="SAM" id="MobiDB-lite"/>
    </source>
</evidence>
<evidence type="ECO:0000313" key="3">
    <source>
        <dbReference type="EMBL" id="GFH48654.1"/>
    </source>
</evidence>
<feature type="compositionally biased region" description="Low complexity" evidence="2">
    <location>
        <begin position="519"/>
        <end position="534"/>
    </location>
</feature>
<dbReference type="SUPFAM" id="SSF48452">
    <property type="entry name" value="TPR-like"/>
    <property type="match status" value="1"/>
</dbReference>
<proteinExistence type="predicted"/>
<feature type="compositionally biased region" description="Basic and acidic residues" evidence="2">
    <location>
        <begin position="212"/>
        <end position="223"/>
    </location>
</feature>
<feature type="region of interest" description="Disordered" evidence="2">
    <location>
        <begin position="445"/>
        <end position="543"/>
    </location>
</feature>
<sequence length="983" mass="109776">MSTQSNDDFSFKSLHSMWAQRDKSCKPIKVSPPTSTTPIRLAARSPERRKINEGVEQKWEKRTCDKATPVASTIPRVSRTNRRIGLEMQSRVPSALADHLIREFAVDEHPDDETGDNEEEYSYNDANENDFERDSQNHDLVCCDDSLDDEIIEFDESLGSNEDSFAGGDFSLGSNSNEENISPDVDEFSEQDGFIPIKTTISTDFFKSGKFTQEKSPERDQLRSFDPYGNNFEYGRNSPENSEVTVRVENSAVMKAMAIRTVPSKAQGFDDFDGESNIPDSAFESMAAKLTSNITRKKKFPPNSKVASGPKKEAPLSPSIRKQMQTISEDDTEDDLPAAFDSSFFLRMPKAGGPQKGSPVAESDVFDGISDFGSSIPAFDKAFLPEETRNGVIDKKNIQADEDGWKMSPKFESASLNWSQELKEEDWIPEKNESSKRQLIDNLKSFAKNTKRDDVPKDEKIKLKVPTPTTSRSNSPVSTGKSVTLSPRKPSVERANMPRKASSTSGRPPLSPKKNDNRSLSSAESPSSTSSGSSQEFDREDTVSVGIARVQSDKTHVDSASIIKDLTEHFEKLSTSPSQNIKPELKKGYLSPKIQKNDIDEIPTSPEVRYARNRDEAADIVSSVTWIPSILRLYKRKAMSESKSNQSKFQSSPQSVMDKDVDCSLSETISCALEGFDTIDLTKNDTFGGNACDPASIIYNMSFRKDLDIVNRLKREIEVTFGIEQYPNEKPLMIQKALEMHKDAVEFFHSGDVENAADVYEKFFENYAAKQFQISDEQEEKVIVSNFLYNMGNAYLMMDDGDLAKDFFTEAIKTLIECDEAGSEIPRNLNGLGLSRFAQGDFEGALTEFADSLELWQEHGFSQNIAIVLNNIASTYFAMDEMESAMETLEEALECHREFLLESFGPRKQSAINSRELKDALCSAASTLANVAYVKMASGCSLSAKFYLQEILRIEQALHNTVQAKEIASILCTLEPMQRTVNI</sequence>
<dbReference type="InterPro" id="IPR019734">
    <property type="entry name" value="TPR_rpt"/>
</dbReference>
<feature type="compositionally biased region" description="Basic and acidic residues" evidence="2">
    <location>
        <begin position="45"/>
        <end position="65"/>
    </location>
</feature>
<feature type="region of interest" description="Disordered" evidence="2">
    <location>
        <begin position="24"/>
        <end position="66"/>
    </location>
</feature>
<feature type="compositionally biased region" description="Basic and acidic residues" evidence="2">
    <location>
        <begin position="450"/>
        <end position="462"/>
    </location>
</feature>
<name>A0AAD3CMW1_9STRA</name>
<dbReference type="Pfam" id="PF13424">
    <property type="entry name" value="TPR_12"/>
    <property type="match status" value="1"/>
</dbReference>
<reference evidence="3 4" key="1">
    <citation type="journal article" date="2021" name="Sci. Rep.">
        <title>The genome of the diatom Chaetoceros tenuissimus carries an ancient integrated fragment of an extant virus.</title>
        <authorList>
            <person name="Hongo Y."/>
            <person name="Kimura K."/>
            <person name="Takaki Y."/>
            <person name="Yoshida Y."/>
            <person name="Baba S."/>
            <person name="Kobayashi G."/>
            <person name="Nagasaki K."/>
            <person name="Hano T."/>
            <person name="Tomaru Y."/>
        </authorList>
    </citation>
    <scope>NUCLEOTIDE SEQUENCE [LARGE SCALE GENOMIC DNA]</scope>
    <source>
        <strain evidence="3 4">NIES-3715</strain>
    </source>
</reference>
<evidence type="ECO:0000313" key="4">
    <source>
        <dbReference type="Proteomes" id="UP001054902"/>
    </source>
</evidence>
<keyword evidence="4" id="KW-1185">Reference proteome</keyword>